<accession>A0A6H1ZZU8</accession>
<dbReference type="AlphaFoldDB" id="A0A6H1ZZU8"/>
<reference evidence="1" key="1">
    <citation type="submission" date="2020-03" db="EMBL/GenBank/DDBJ databases">
        <title>The deep terrestrial virosphere.</title>
        <authorList>
            <person name="Holmfeldt K."/>
            <person name="Nilsson E."/>
            <person name="Simone D."/>
            <person name="Lopez-Fernandez M."/>
            <person name="Wu X."/>
            <person name="de Brujin I."/>
            <person name="Lundin D."/>
            <person name="Andersson A."/>
            <person name="Bertilsson S."/>
            <person name="Dopson M."/>
        </authorList>
    </citation>
    <scope>NUCLEOTIDE SEQUENCE</scope>
    <source>
        <strain evidence="1">TM448A03131</strain>
    </source>
</reference>
<proteinExistence type="predicted"/>
<sequence>MKLKKIRVQNFHKTEQRVEGRYVNSAEAQKELIKKYDLKKGTHLLTFYNWDSHKNDYFDSGLRQI</sequence>
<gene>
    <name evidence="1" type="ORF">TM448A03131_0001</name>
</gene>
<organism evidence="1">
    <name type="scientific">viral metagenome</name>
    <dbReference type="NCBI Taxonomy" id="1070528"/>
    <lineage>
        <taxon>unclassified sequences</taxon>
        <taxon>metagenomes</taxon>
        <taxon>organismal metagenomes</taxon>
    </lineage>
</organism>
<evidence type="ECO:0000313" key="1">
    <source>
        <dbReference type="EMBL" id="QJA52982.1"/>
    </source>
</evidence>
<name>A0A6H1ZZU8_9ZZZZ</name>
<protein>
    <submittedName>
        <fullName evidence="1">Uncharacterized protein</fullName>
    </submittedName>
</protein>
<dbReference type="EMBL" id="MT144384">
    <property type="protein sequence ID" value="QJA52982.1"/>
    <property type="molecule type" value="Genomic_DNA"/>
</dbReference>